<dbReference type="PANTHER" id="PTHR43610:SF1">
    <property type="entry name" value="N-ACETYLTRANSFERASE DOMAIN-CONTAINING PROTEIN"/>
    <property type="match status" value="1"/>
</dbReference>
<dbReference type="InterPro" id="IPR000182">
    <property type="entry name" value="GNAT_dom"/>
</dbReference>
<accession>A0ABP9GNG2</accession>
<dbReference type="EMBL" id="BAABJJ010000029">
    <property type="protein sequence ID" value="GAA4945997.1"/>
    <property type="molecule type" value="Genomic_DNA"/>
</dbReference>
<feature type="domain" description="N-acetyltransferase" evidence="1">
    <location>
        <begin position="10"/>
        <end position="148"/>
    </location>
</feature>
<sequence>MNIPTLENKRVKLTPLNLENYTHLTEIGQQENLVQYSPSKVETPEDLKQYVQTALDWQINKTAMPFIIFDKKANTYAGTSRYMNINWHNSVLEIGATWIGREFQGTGLNMNIKFLMLQYAFETLKFDKVEFRVDERNIPSRKAVEKIGGILEGVLRKNTLMLDGFRRNTCCYGILKEEWDGIKNDVFAEYS</sequence>
<reference evidence="3" key="1">
    <citation type="journal article" date="2019" name="Int. J. Syst. Evol. Microbiol.">
        <title>The Global Catalogue of Microorganisms (GCM) 10K type strain sequencing project: providing services to taxonomists for standard genome sequencing and annotation.</title>
        <authorList>
            <consortium name="The Broad Institute Genomics Platform"/>
            <consortium name="The Broad Institute Genome Sequencing Center for Infectious Disease"/>
            <person name="Wu L."/>
            <person name="Ma J."/>
        </authorList>
    </citation>
    <scope>NUCLEOTIDE SEQUENCE [LARGE SCALE GENOMIC DNA]</scope>
    <source>
        <strain evidence="3">JCM 18285</strain>
    </source>
</reference>
<organism evidence="2 3">
    <name type="scientific">Algibacter agarivorans</name>
    <dbReference type="NCBI Taxonomy" id="1109741"/>
    <lineage>
        <taxon>Bacteria</taxon>
        <taxon>Pseudomonadati</taxon>
        <taxon>Bacteroidota</taxon>
        <taxon>Flavobacteriia</taxon>
        <taxon>Flavobacteriales</taxon>
        <taxon>Flavobacteriaceae</taxon>
        <taxon>Algibacter</taxon>
    </lineage>
</organism>
<evidence type="ECO:0000313" key="2">
    <source>
        <dbReference type="EMBL" id="GAA4945997.1"/>
    </source>
</evidence>
<evidence type="ECO:0000259" key="1">
    <source>
        <dbReference type="Pfam" id="PF13302"/>
    </source>
</evidence>
<dbReference type="SUPFAM" id="SSF55729">
    <property type="entry name" value="Acyl-CoA N-acyltransferases (Nat)"/>
    <property type="match status" value="1"/>
</dbReference>
<proteinExistence type="predicted"/>
<evidence type="ECO:0000313" key="3">
    <source>
        <dbReference type="Proteomes" id="UP001501302"/>
    </source>
</evidence>
<gene>
    <name evidence="2" type="ORF">GCM10023314_19090</name>
</gene>
<protein>
    <submittedName>
        <fullName evidence="2">GNAT family protein</fullName>
    </submittedName>
</protein>
<dbReference type="Proteomes" id="UP001501302">
    <property type="component" value="Unassembled WGS sequence"/>
</dbReference>
<dbReference type="PANTHER" id="PTHR43610">
    <property type="entry name" value="BLL6696 PROTEIN"/>
    <property type="match status" value="1"/>
</dbReference>
<comment type="caution">
    <text evidence="2">The sequence shown here is derived from an EMBL/GenBank/DDBJ whole genome shotgun (WGS) entry which is preliminary data.</text>
</comment>
<dbReference type="Gene3D" id="3.40.630.30">
    <property type="match status" value="1"/>
</dbReference>
<dbReference type="RefSeq" id="WP_345191760.1">
    <property type="nucleotide sequence ID" value="NZ_BAABJJ010000029.1"/>
</dbReference>
<dbReference type="Pfam" id="PF13302">
    <property type="entry name" value="Acetyltransf_3"/>
    <property type="match status" value="1"/>
</dbReference>
<keyword evidence="3" id="KW-1185">Reference proteome</keyword>
<dbReference type="InterPro" id="IPR016181">
    <property type="entry name" value="Acyl_CoA_acyltransferase"/>
</dbReference>
<name>A0ABP9GNG2_9FLAO</name>